<protein>
    <submittedName>
        <fullName evidence="2">Uncharacterized protein</fullName>
    </submittedName>
</protein>
<proteinExistence type="predicted"/>
<name>A0A915IHE7_ROMCU</name>
<sequence length="86" mass="9695">MKRRYVSSNICEEQQSRSKEAIAEDCLRIEKEVAAAKIEAYKEFSNAAKLAASYFNTAELKARLEITKIIQDNPGIEKACVNIVNQ</sequence>
<accession>A0A915IHE7</accession>
<organism evidence="1 2">
    <name type="scientific">Romanomermis culicivorax</name>
    <name type="common">Nematode worm</name>
    <dbReference type="NCBI Taxonomy" id="13658"/>
    <lineage>
        <taxon>Eukaryota</taxon>
        <taxon>Metazoa</taxon>
        <taxon>Ecdysozoa</taxon>
        <taxon>Nematoda</taxon>
        <taxon>Enoplea</taxon>
        <taxon>Dorylaimia</taxon>
        <taxon>Mermithida</taxon>
        <taxon>Mermithoidea</taxon>
        <taxon>Mermithidae</taxon>
        <taxon>Romanomermis</taxon>
    </lineage>
</organism>
<dbReference type="Proteomes" id="UP000887565">
    <property type="component" value="Unplaced"/>
</dbReference>
<dbReference type="AlphaFoldDB" id="A0A915IHE7"/>
<reference evidence="2" key="1">
    <citation type="submission" date="2022-11" db="UniProtKB">
        <authorList>
            <consortium name="WormBaseParasite"/>
        </authorList>
    </citation>
    <scope>IDENTIFICATION</scope>
</reference>
<evidence type="ECO:0000313" key="1">
    <source>
        <dbReference type="Proteomes" id="UP000887565"/>
    </source>
</evidence>
<evidence type="ECO:0000313" key="2">
    <source>
        <dbReference type="WBParaSite" id="nRc.2.0.1.t13273-RA"/>
    </source>
</evidence>
<keyword evidence="1" id="KW-1185">Reference proteome</keyword>
<dbReference type="WBParaSite" id="nRc.2.0.1.t13273-RA">
    <property type="protein sequence ID" value="nRc.2.0.1.t13273-RA"/>
    <property type="gene ID" value="nRc.2.0.1.g13273"/>
</dbReference>